<proteinExistence type="predicted"/>
<protein>
    <submittedName>
        <fullName evidence="1">Uncharacterized protein</fullName>
    </submittedName>
</protein>
<dbReference type="Proteomes" id="UP001207408">
    <property type="component" value="Unassembled WGS sequence"/>
</dbReference>
<dbReference type="AlphaFoldDB" id="A0AAE3SL36"/>
<organism evidence="1 2">
    <name type="scientific">Plebeiibacterium marinum</name>
    <dbReference type="NCBI Taxonomy" id="2992111"/>
    <lineage>
        <taxon>Bacteria</taxon>
        <taxon>Pseudomonadati</taxon>
        <taxon>Bacteroidota</taxon>
        <taxon>Bacteroidia</taxon>
        <taxon>Marinilabiliales</taxon>
        <taxon>Marinilabiliaceae</taxon>
        <taxon>Plebeiibacterium</taxon>
    </lineage>
</organism>
<dbReference type="EMBL" id="JAPDPI010000040">
    <property type="protein sequence ID" value="MCW3807188.1"/>
    <property type="molecule type" value="Genomic_DNA"/>
</dbReference>
<dbReference type="RefSeq" id="WP_301201346.1">
    <property type="nucleotide sequence ID" value="NZ_JAPDPI010000040.1"/>
</dbReference>
<name>A0AAE3SL36_9BACT</name>
<keyword evidence="2" id="KW-1185">Reference proteome</keyword>
<sequence length="99" mass="11086">MFQIGSWFFRLGNLCCRLQGTFPGWGNLAADCRGLSLVGETLLQIAGDFPQLGKPCCKLQETFPGWGNLTASCSNAYISELRIFVKYCIYNKTDSEYIK</sequence>
<evidence type="ECO:0000313" key="2">
    <source>
        <dbReference type="Proteomes" id="UP001207408"/>
    </source>
</evidence>
<comment type="caution">
    <text evidence="1">The sequence shown here is derived from an EMBL/GenBank/DDBJ whole genome shotgun (WGS) entry which is preliminary data.</text>
</comment>
<accession>A0AAE3SL36</accession>
<reference evidence="1" key="1">
    <citation type="submission" date="2022-10" db="EMBL/GenBank/DDBJ databases">
        <authorList>
            <person name="Yu W.X."/>
        </authorList>
    </citation>
    <scope>NUCLEOTIDE SEQUENCE</scope>
    <source>
        <strain evidence="1">D04</strain>
    </source>
</reference>
<gene>
    <name evidence="1" type="ORF">OM074_16245</name>
</gene>
<evidence type="ECO:0000313" key="1">
    <source>
        <dbReference type="EMBL" id="MCW3807188.1"/>
    </source>
</evidence>